<dbReference type="InterPro" id="IPR006311">
    <property type="entry name" value="TAT_signal"/>
</dbReference>
<evidence type="ECO:0000259" key="2">
    <source>
        <dbReference type="PROSITE" id="PS50983"/>
    </source>
</evidence>
<dbReference type="EMBL" id="WPCR01000006">
    <property type="protein sequence ID" value="NHM14292.1"/>
    <property type="molecule type" value="Genomic_DNA"/>
</dbReference>
<evidence type="ECO:0000313" key="3">
    <source>
        <dbReference type="EMBL" id="NHM14292.1"/>
    </source>
</evidence>
<dbReference type="Gene3D" id="1.20.58.2180">
    <property type="match status" value="1"/>
</dbReference>
<gene>
    <name evidence="3" type="ORF">GMI68_05850</name>
</gene>
<organism evidence="3 4">
    <name type="scientific">Xiamenia xianingshaonis</name>
    <dbReference type="NCBI Taxonomy" id="2682776"/>
    <lineage>
        <taxon>Bacteria</taxon>
        <taxon>Bacillati</taxon>
        <taxon>Actinomycetota</taxon>
        <taxon>Coriobacteriia</taxon>
        <taxon>Eggerthellales</taxon>
        <taxon>Eggerthellaceae</taxon>
        <taxon>Xiamenia</taxon>
    </lineage>
</organism>
<keyword evidence="4" id="KW-1185">Reference proteome</keyword>
<accession>A0ABX0IJU4</accession>
<sequence length="386" mass="41945">MSRTPSSNPSVTRRTFVKAVGAAGVVLGLGPLAGCRSEAGDEIFRSQRKIVDDAGRELTIPTPNALERIYYTSPLAQIYVFSLDPSKQAGTGMRLDEEQLALLPPEMGDLLYMGSIGDGAQIDREMLMQQDVQLVFSISGVELSGLNISDANALQDATGIPVVLVDGSFDRIAEAYRFVGDIMGCEERAEELAVYLEGIYEEVAAAVADIPDEERVRFYYAEGPLGLSTEPTTSQHAKAFLVAGGIDVAEVGEGLPGLGMSQVSLEQVVEWDPEVIISWDEDNRGGAAGLIRTSSDWAGINAVKSGHVFSMPNLPFAWCDRPPGVNRWIGIQWLANLFYPDRYPVDILARTIEFYSLVYRIELTEEKALEILGDSYPPPAPVHPAS</sequence>
<dbReference type="InterPro" id="IPR050902">
    <property type="entry name" value="ABC_Transporter_SBP"/>
</dbReference>
<dbReference type="Gene3D" id="3.40.50.1980">
    <property type="entry name" value="Nitrogenase molybdenum iron protein domain"/>
    <property type="match status" value="2"/>
</dbReference>
<comment type="caution">
    <text evidence="3">The sequence shown here is derived from an EMBL/GenBank/DDBJ whole genome shotgun (WGS) entry which is preliminary data.</text>
</comment>
<dbReference type="PROSITE" id="PS51318">
    <property type="entry name" value="TAT"/>
    <property type="match status" value="1"/>
</dbReference>
<dbReference type="InterPro" id="IPR019546">
    <property type="entry name" value="TAT_signal_bac_arc"/>
</dbReference>
<protein>
    <submittedName>
        <fullName evidence="3">ABC transporter substrate-binding protein</fullName>
    </submittedName>
</protein>
<dbReference type="SUPFAM" id="SSF53807">
    <property type="entry name" value="Helical backbone' metal receptor"/>
    <property type="match status" value="1"/>
</dbReference>
<dbReference type="PROSITE" id="PS50983">
    <property type="entry name" value="FE_B12_PBP"/>
    <property type="match status" value="1"/>
</dbReference>
<dbReference type="NCBIfam" id="TIGR01409">
    <property type="entry name" value="TAT_signal_seq"/>
    <property type="match status" value="1"/>
</dbReference>
<proteinExistence type="inferred from homology"/>
<evidence type="ECO:0000313" key="4">
    <source>
        <dbReference type="Proteomes" id="UP000636394"/>
    </source>
</evidence>
<dbReference type="Proteomes" id="UP000636394">
    <property type="component" value="Unassembled WGS sequence"/>
</dbReference>
<dbReference type="PANTHER" id="PTHR30535:SF34">
    <property type="entry name" value="MOLYBDATE-BINDING PROTEIN MOLA"/>
    <property type="match status" value="1"/>
</dbReference>
<dbReference type="InterPro" id="IPR002491">
    <property type="entry name" value="ABC_transptr_periplasmic_BD"/>
</dbReference>
<dbReference type="RefSeq" id="WP_261430067.1">
    <property type="nucleotide sequence ID" value="NZ_CP072829.1"/>
</dbReference>
<comment type="similarity">
    <text evidence="1">Belongs to the bacterial solute-binding protein 8 family.</text>
</comment>
<evidence type="ECO:0000256" key="1">
    <source>
        <dbReference type="ARBA" id="ARBA00008814"/>
    </source>
</evidence>
<feature type="domain" description="Fe/B12 periplasmic-binding" evidence="2">
    <location>
        <begin position="68"/>
        <end position="342"/>
    </location>
</feature>
<reference evidence="3 4" key="1">
    <citation type="submission" date="2019-11" db="EMBL/GenBank/DDBJ databases">
        <title>Eggerthellaceae novel genus isolated from the rectal contents of marmort.</title>
        <authorList>
            <person name="Zhang G."/>
        </authorList>
    </citation>
    <scope>NUCLEOTIDE SEQUENCE [LARGE SCALE GENOMIC DNA]</scope>
    <source>
        <strain evidence="4">zg-886</strain>
    </source>
</reference>
<dbReference type="PANTHER" id="PTHR30535">
    <property type="entry name" value="VITAMIN B12-BINDING PROTEIN"/>
    <property type="match status" value="1"/>
</dbReference>
<dbReference type="Pfam" id="PF01497">
    <property type="entry name" value="Peripla_BP_2"/>
    <property type="match status" value="1"/>
</dbReference>
<name>A0ABX0IJU4_9ACTN</name>